<evidence type="ECO:0000256" key="1">
    <source>
        <dbReference type="ARBA" id="ARBA00004141"/>
    </source>
</evidence>
<evidence type="ECO:0000313" key="10">
    <source>
        <dbReference type="Proteomes" id="UP000324091"/>
    </source>
</evidence>
<evidence type="ECO:0000256" key="7">
    <source>
        <dbReference type="SAM" id="Phobius"/>
    </source>
</evidence>
<keyword evidence="5 9" id="KW-0418">Kinase</keyword>
<keyword evidence="5" id="KW-0067">ATP-binding</keyword>
<evidence type="ECO:0000259" key="8">
    <source>
        <dbReference type="PROSITE" id="PS51455"/>
    </source>
</evidence>
<dbReference type="GO" id="GO:0005524">
    <property type="term" value="F:ATP binding"/>
    <property type="evidence" value="ECO:0007669"/>
    <property type="project" value="UniProtKB-UniRule"/>
</dbReference>
<comment type="caution">
    <text evidence="9">The sequence shown here is derived from an EMBL/GenBank/DDBJ whole genome shotgun (WGS) entry which is preliminary data.</text>
</comment>
<comment type="subcellular location">
    <subcellularLocation>
        <location evidence="1">Membrane</location>
        <topology evidence="1">Multi-pass membrane protein</topology>
    </subcellularLocation>
</comment>
<dbReference type="InterPro" id="IPR023610">
    <property type="entry name" value="PInositol-4/5-P-5/4-kinase"/>
</dbReference>
<dbReference type="PROSITE" id="PS51455">
    <property type="entry name" value="PIPK"/>
    <property type="match status" value="1"/>
</dbReference>
<dbReference type="Pfam" id="PF01504">
    <property type="entry name" value="PIP5K"/>
    <property type="match status" value="1"/>
</dbReference>
<dbReference type="InterPro" id="IPR002498">
    <property type="entry name" value="PInositol-4-P-4/5-kinase_core"/>
</dbReference>
<evidence type="ECO:0000256" key="4">
    <source>
        <dbReference type="ARBA" id="ARBA00023136"/>
    </source>
</evidence>
<dbReference type="GO" id="GO:0005789">
    <property type="term" value="C:endoplasmic reticulum membrane"/>
    <property type="evidence" value="ECO:0007669"/>
    <property type="project" value="InterPro"/>
</dbReference>
<organism evidence="9 10">
    <name type="scientific">Takifugu flavidus</name>
    <name type="common">sansaifugu</name>
    <dbReference type="NCBI Taxonomy" id="433684"/>
    <lineage>
        <taxon>Eukaryota</taxon>
        <taxon>Metazoa</taxon>
        <taxon>Chordata</taxon>
        <taxon>Craniata</taxon>
        <taxon>Vertebrata</taxon>
        <taxon>Euteleostomi</taxon>
        <taxon>Actinopterygii</taxon>
        <taxon>Neopterygii</taxon>
        <taxon>Teleostei</taxon>
        <taxon>Neoteleostei</taxon>
        <taxon>Acanthomorphata</taxon>
        <taxon>Eupercaria</taxon>
        <taxon>Tetraodontiformes</taxon>
        <taxon>Tetradontoidea</taxon>
        <taxon>Tetraodontidae</taxon>
        <taxon>Takifugu</taxon>
    </lineage>
</organism>
<reference evidence="9 10" key="1">
    <citation type="submission" date="2019-04" db="EMBL/GenBank/DDBJ databases">
        <title>Chromosome genome assembly for Takifugu flavidus.</title>
        <authorList>
            <person name="Xiao S."/>
        </authorList>
    </citation>
    <scope>NUCLEOTIDE SEQUENCE [LARGE SCALE GENOMIC DNA]</scope>
    <source>
        <strain evidence="9">HTHZ2018</strain>
        <tissue evidence="9">Muscle</tissue>
    </source>
</reference>
<dbReference type="PANTHER" id="PTHR23086:SF46">
    <property type="entry name" value="PHOSPHATIDYLINOSITOL 4-PHOSPHATE 5-KINASE-LIKE PROTEIN 1"/>
    <property type="match status" value="1"/>
</dbReference>
<feature type="region of interest" description="Disordered" evidence="6">
    <location>
        <begin position="488"/>
        <end position="544"/>
    </location>
</feature>
<dbReference type="GO" id="GO:0016308">
    <property type="term" value="F:1-phosphatidylinositol-4-phosphate 5-kinase activity"/>
    <property type="evidence" value="ECO:0007669"/>
    <property type="project" value="TreeGrafter"/>
</dbReference>
<evidence type="ECO:0000256" key="3">
    <source>
        <dbReference type="ARBA" id="ARBA00022989"/>
    </source>
</evidence>
<dbReference type="GO" id="GO:0046854">
    <property type="term" value="P:phosphatidylinositol phosphate biosynthetic process"/>
    <property type="evidence" value="ECO:0007669"/>
    <property type="project" value="TreeGrafter"/>
</dbReference>
<dbReference type="InterPro" id="IPR009914">
    <property type="entry name" value="DPM2"/>
</dbReference>
<feature type="transmembrane region" description="Helical" evidence="7">
    <location>
        <begin position="12"/>
        <end position="31"/>
    </location>
</feature>
<dbReference type="SMART" id="SM00330">
    <property type="entry name" value="PIPKc"/>
    <property type="match status" value="1"/>
</dbReference>
<dbReference type="CDD" id="cd17304">
    <property type="entry name" value="PIPKc_PIP5KL1"/>
    <property type="match status" value="1"/>
</dbReference>
<keyword evidence="2 7" id="KW-0812">Transmembrane</keyword>
<dbReference type="EMBL" id="RHFK02000013">
    <property type="protein sequence ID" value="TWW66817.1"/>
    <property type="molecule type" value="Genomic_DNA"/>
</dbReference>
<evidence type="ECO:0000256" key="5">
    <source>
        <dbReference type="PROSITE-ProRule" id="PRU00781"/>
    </source>
</evidence>
<dbReference type="GO" id="GO:0180047">
    <property type="term" value="P:dolichol phosphate mannose biosynthetic process"/>
    <property type="evidence" value="ECO:0007669"/>
    <property type="project" value="InterPro"/>
</dbReference>
<evidence type="ECO:0000313" key="9">
    <source>
        <dbReference type="EMBL" id="TWW66817.1"/>
    </source>
</evidence>
<keyword evidence="5" id="KW-0808">Transferase</keyword>
<dbReference type="SUPFAM" id="SSF56104">
    <property type="entry name" value="SAICAR synthase-like"/>
    <property type="match status" value="2"/>
</dbReference>
<dbReference type="InterPro" id="IPR027483">
    <property type="entry name" value="PInositol-4-P-4/5-kinase_C_sf"/>
</dbReference>
<accession>A0A5C6NM92</accession>
<sequence>MATGADQAVGFGLVAFSLLLFAYYSVWVVVLPFVDGDHVLNKYFLPREYSVILPGVAALALLLFVGQDLYNNGHVEEPKPKEGGLKSSDPTPLQQFSSPIGLFGPRVHQVTENNGDVDQDETDEEEESGEDKCSQCCCWRLQTEMSGCAEGRFAPRQQAGSKKRRNWAGLRQKWKLLGLFEIDQQHEFYPLTSMMKEGLATAAQNPPDQDAPTELSDDDYRSEVTQTHEDFTMKTFAGPVFASLRGSLGMTQQDYHQSLCSENCYLQFISNSKSKADFFLTNDKRFFLKTQNEREVRFLLDNLKNYVEHLRNYPHSLLVKFLGVHRIVIPHRWKKYFIVMLSVFYPDDRISARYDIKGCEVSRWTQPAPEGSGHVVVLKDLNFEGQYITLGKEGRSTAHPDTALSTGVSLLPFFTVSDSSVFCLYPGAQQRSWLLLQVDIDTHFLQRLNVLDYSFLLAQQPLQPDEQLQVLSLRTLIIRTKRSVNPGSSFTYAGRAPADGPQHESTSASPETDLLKASEAAGGSSVGGGLHPGPGPGPDFRAQNRRLLPDLKNPLHVIDGPEQRYFMGIIDIFTVYTFRKRLEHWWKRLRHPGRSFSTVSPQTYCLRLCDWLRDHTK</sequence>
<keyword evidence="3 7" id="KW-1133">Transmembrane helix</keyword>
<dbReference type="PANTHER" id="PTHR23086">
    <property type="entry name" value="PHOSPHATIDYLINOSITOL-4-PHOSPHATE 5-KINASE"/>
    <property type="match status" value="1"/>
</dbReference>
<dbReference type="Gene3D" id="3.30.810.10">
    <property type="entry name" value="2-Layer Sandwich"/>
    <property type="match status" value="1"/>
</dbReference>
<dbReference type="Proteomes" id="UP000324091">
    <property type="component" value="Chromosome 20"/>
</dbReference>
<proteinExistence type="predicted"/>
<evidence type="ECO:0000256" key="6">
    <source>
        <dbReference type="SAM" id="MobiDB-lite"/>
    </source>
</evidence>
<protein>
    <submittedName>
        <fullName evidence="9">Phosphatidylinositol 4-phosphate 5-kinase-like protein 1</fullName>
    </submittedName>
</protein>
<keyword evidence="4 7" id="KW-0472">Membrane</keyword>
<dbReference type="Pfam" id="PF07297">
    <property type="entry name" value="DPM2"/>
    <property type="match status" value="1"/>
</dbReference>
<name>A0A5C6NM92_9TELE</name>
<dbReference type="GO" id="GO:0030234">
    <property type="term" value="F:enzyme regulator activity"/>
    <property type="evidence" value="ECO:0007669"/>
    <property type="project" value="InterPro"/>
</dbReference>
<dbReference type="AlphaFoldDB" id="A0A5C6NM92"/>
<gene>
    <name evidence="9" type="ORF">D4764_20G0008490</name>
</gene>
<feature type="domain" description="PIPK" evidence="8">
    <location>
        <begin position="172"/>
        <end position="616"/>
    </location>
</feature>
<dbReference type="InterPro" id="IPR027484">
    <property type="entry name" value="PInositol-4-P-5-kinase_N"/>
</dbReference>
<evidence type="ECO:0000256" key="2">
    <source>
        <dbReference type="ARBA" id="ARBA00022692"/>
    </source>
</evidence>
<keyword evidence="5" id="KW-0547">Nucleotide-binding</keyword>
<dbReference type="Gene3D" id="3.30.800.10">
    <property type="entry name" value="Phosphatidylinositol Phosphate Kinase II Beta"/>
    <property type="match status" value="1"/>
</dbReference>
<keyword evidence="10" id="KW-1185">Reference proteome</keyword>
<dbReference type="GO" id="GO:0005886">
    <property type="term" value="C:plasma membrane"/>
    <property type="evidence" value="ECO:0007669"/>
    <property type="project" value="TreeGrafter"/>
</dbReference>